<dbReference type="InterPro" id="IPR026888">
    <property type="entry name" value="AcetylCoA_hyd_C"/>
</dbReference>
<dbReference type="Proteomes" id="UP000642910">
    <property type="component" value="Unassembled WGS sequence"/>
</dbReference>
<dbReference type="InterPro" id="IPR038460">
    <property type="entry name" value="AcetylCoA_hyd_C_sf"/>
</dbReference>
<dbReference type="InterPro" id="IPR037171">
    <property type="entry name" value="NagB/RpiA_transferase-like"/>
</dbReference>
<sequence>MFEDRIRNVSLRSRVLSVDEVQGWIHDGMTIAVSGFTKSGDAKAVLKALSRRISETNEHTRIRLLSGASLGDTDKILAEKGVMSFRLPFQSEPFLRDRINRGDIEYVDQHLSETAEWVRSGWFGKIDFAIIEATAITEDGGIIPTTSVGNSPIFVEKADKVIVEINLSAPLDLEGVHDIYVPAARPHRKPIPLVNVADRIGTPYIPCSPEKIVAIVLSAEEDTPSTVSAADPDTHAMAEFIQEFLVHEVRRGRLPRHIGPLQIGIGSVTNAVLSGFENSPFDRLELYTEVMQDAAFELLDAGKVQLASSCSFTLSRSMREHVLSHLGQYKNRVVLRPQEISNHPEIVRRLGVIAINAALEVDIYGNVNSTHVFGTRMMNGIGGSGDFARNAALSIFVTRSIEKGGRISSIVPFATHVDHPEHDVDVIVTERGIADLRGLSPRQRAREIISHLVHPDYKDELIEYVRRAESLGGHTPHVLSEAWDWHFRMLKYGDMRSLVHAAQSDVLEFASQYRREPFRVRR</sequence>
<keyword evidence="5" id="KW-1185">Reference proteome</keyword>
<gene>
    <name evidence="4" type="ORF">IW967_06325</name>
</gene>
<dbReference type="RefSeq" id="WP_195867410.1">
    <property type="nucleotide sequence ID" value="NZ_JADPKZ010000037.1"/>
</dbReference>
<dbReference type="PANTHER" id="PTHR43609">
    <property type="entry name" value="ACETYL-COA HYDROLASE"/>
    <property type="match status" value="1"/>
</dbReference>
<evidence type="ECO:0000313" key="4">
    <source>
        <dbReference type="EMBL" id="MBF8377490.1"/>
    </source>
</evidence>
<protein>
    <submittedName>
        <fullName evidence="4">Succinate CoA transferase</fullName>
    </submittedName>
</protein>
<evidence type="ECO:0000259" key="3">
    <source>
        <dbReference type="Pfam" id="PF13336"/>
    </source>
</evidence>
<comment type="caution">
    <text evidence="4">The sequence shown here is derived from an EMBL/GenBank/DDBJ whole genome shotgun (WGS) entry which is preliminary data.</text>
</comment>
<reference evidence="4 5" key="1">
    <citation type="submission" date="2020-11" db="EMBL/GenBank/DDBJ databases">
        <title>Genomic insight of Alicyclobacillus mali FL 18 reveals a new arsenic-resistant strain, with potential in environmental biotechnology.</title>
        <authorList>
            <person name="Fiorentino G."/>
            <person name="Gallo G."/>
            <person name="Aulitto M."/>
        </authorList>
    </citation>
    <scope>NUCLEOTIDE SEQUENCE [LARGE SCALE GENOMIC DNA]</scope>
    <source>
        <strain evidence="4 5">FL 18</strain>
    </source>
</reference>
<dbReference type="NCBIfam" id="TIGR03458">
    <property type="entry name" value="YgfH_subfam"/>
    <property type="match status" value="1"/>
</dbReference>
<dbReference type="Gene3D" id="3.40.1080.20">
    <property type="entry name" value="Acetyl-CoA hydrolase/transferase C-terminal domain"/>
    <property type="match status" value="1"/>
</dbReference>
<dbReference type="Pfam" id="PF13336">
    <property type="entry name" value="AcetylCoA_hyd_C"/>
    <property type="match status" value="1"/>
</dbReference>
<dbReference type="InterPro" id="IPR017821">
    <property type="entry name" value="Succinate_CoA_transferase"/>
</dbReference>
<feature type="domain" description="Acetyl-CoA hydrolase/transferase N-terminal" evidence="2">
    <location>
        <begin position="16"/>
        <end position="216"/>
    </location>
</feature>
<evidence type="ECO:0000256" key="1">
    <source>
        <dbReference type="ARBA" id="ARBA00009632"/>
    </source>
</evidence>
<dbReference type="GO" id="GO:0016740">
    <property type="term" value="F:transferase activity"/>
    <property type="evidence" value="ECO:0007669"/>
    <property type="project" value="UniProtKB-KW"/>
</dbReference>
<dbReference type="InterPro" id="IPR046433">
    <property type="entry name" value="ActCoA_hydro"/>
</dbReference>
<evidence type="ECO:0000313" key="5">
    <source>
        <dbReference type="Proteomes" id="UP000642910"/>
    </source>
</evidence>
<evidence type="ECO:0000259" key="2">
    <source>
        <dbReference type="Pfam" id="PF02550"/>
    </source>
</evidence>
<dbReference type="Pfam" id="PF02550">
    <property type="entry name" value="AcetylCoA_hydro"/>
    <property type="match status" value="1"/>
</dbReference>
<keyword evidence="4" id="KW-0808">Transferase</keyword>
<proteinExistence type="inferred from homology"/>
<organism evidence="4 5">
    <name type="scientific">Alicyclobacillus mali</name>
    <name type="common">ex Roth et al. 2021</name>
    <dbReference type="NCBI Taxonomy" id="1123961"/>
    <lineage>
        <taxon>Bacteria</taxon>
        <taxon>Bacillati</taxon>
        <taxon>Bacillota</taxon>
        <taxon>Bacilli</taxon>
        <taxon>Bacillales</taxon>
        <taxon>Alicyclobacillaceae</taxon>
        <taxon>Alicyclobacillus</taxon>
    </lineage>
</organism>
<feature type="domain" description="Acetyl-CoA hydrolase/transferase C-terminal" evidence="3">
    <location>
        <begin position="330"/>
        <end position="464"/>
    </location>
</feature>
<dbReference type="InterPro" id="IPR003702">
    <property type="entry name" value="ActCoA_hydro_N"/>
</dbReference>
<dbReference type="Gene3D" id="3.40.1080.10">
    <property type="entry name" value="Glutaconate Coenzyme A-transferase"/>
    <property type="match status" value="1"/>
</dbReference>
<dbReference type="SUPFAM" id="SSF100950">
    <property type="entry name" value="NagB/RpiA/CoA transferase-like"/>
    <property type="match status" value="2"/>
</dbReference>
<name>A0ABS0F2G8_9BACL</name>
<dbReference type="PANTHER" id="PTHR43609:SF1">
    <property type="entry name" value="ACETYL-COA HYDROLASE"/>
    <property type="match status" value="1"/>
</dbReference>
<dbReference type="EMBL" id="JADPKZ010000037">
    <property type="protein sequence ID" value="MBF8377490.1"/>
    <property type="molecule type" value="Genomic_DNA"/>
</dbReference>
<dbReference type="Gene3D" id="3.30.750.70">
    <property type="entry name" value="4-hydroxybutyrate coenzyme like domains"/>
    <property type="match status" value="1"/>
</dbReference>
<accession>A0ABS0F2G8</accession>
<comment type="similarity">
    <text evidence="1">Belongs to the acetyl-CoA hydrolase/transferase family.</text>
</comment>